<dbReference type="InterPro" id="IPR046956">
    <property type="entry name" value="RLP23-like"/>
</dbReference>
<dbReference type="PRINTS" id="PR00019">
    <property type="entry name" value="LEURICHRPT"/>
</dbReference>
<dbReference type="PANTHER" id="PTHR48063">
    <property type="entry name" value="LRR RECEPTOR-LIKE KINASE"/>
    <property type="match status" value="1"/>
</dbReference>
<evidence type="ECO:0000256" key="8">
    <source>
        <dbReference type="ARBA" id="ARBA00023170"/>
    </source>
</evidence>
<keyword evidence="5" id="KW-0677">Repeat</keyword>
<comment type="subcellular location">
    <subcellularLocation>
        <location evidence="1">Membrane</location>
        <topology evidence="1">Single-pass type I membrane protein</topology>
    </subcellularLocation>
</comment>
<reference evidence="11 12" key="1">
    <citation type="journal article" date="2023" name="BMC Biotechnol.">
        <title>Vitis rotundifolia cv Carlos genome sequencing.</title>
        <authorList>
            <person name="Huff M."/>
            <person name="Hulse-Kemp A."/>
            <person name="Scheffler B."/>
            <person name="Youngblood R."/>
            <person name="Simpson S."/>
            <person name="Babiker E."/>
            <person name="Staton M."/>
        </authorList>
    </citation>
    <scope>NUCLEOTIDE SEQUENCE [LARGE SCALE GENOMIC DNA]</scope>
    <source>
        <tissue evidence="11">Leaf</tissue>
    </source>
</reference>
<comment type="caution">
    <text evidence="11">The sequence shown here is derived from an EMBL/GenBank/DDBJ whole genome shotgun (WGS) entry which is preliminary data.</text>
</comment>
<evidence type="ECO:0000256" key="5">
    <source>
        <dbReference type="ARBA" id="ARBA00022737"/>
    </source>
</evidence>
<keyword evidence="4" id="KW-0732">Signal</keyword>
<name>A0AA38ZPV7_VITRO</name>
<evidence type="ECO:0000256" key="2">
    <source>
        <dbReference type="ARBA" id="ARBA00022614"/>
    </source>
</evidence>
<organism evidence="11 12">
    <name type="scientific">Vitis rotundifolia</name>
    <name type="common">Muscadine grape</name>
    <dbReference type="NCBI Taxonomy" id="103349"/>
    <lineage>
        <taxon>Eukaryota</taxon>
        <taxon>Viridiplantae</taxon>
        <taxon>Streptophyta</taxon>
        <taxon>Embryophyta</taxon>
        <taxon>Tracheophyta</taxon>
        <taxon>Spermatophyta</taxon>
        <taxon>Magnoliopsida</taxon>
        <taxon>eudicotyledons</taxon>
        <taxon>Gunneridae</taxon>
        <taxon>Pentapetalae</taxon>
        <taxon>rosids</taxon>
        <taxon>Vitales</taxon>
        <taxon>Vitaceae</taxon>
        <taxon>Viteae</taxon>
        <taxon>Vitis</taxon>
    </lineage>
</organism>
<keyword evidence="6 10" id="KW-1133">Transmembrane helix</keyword>
<evidence type="ECO:0000256" key="3">
    <source>
        <dbReference type="ARBA" id="ARBA00022692"/>
    </source>
</evidence>
<dbReference type="FunFam" id="3.80.10.10:FF:000383">
    <property type="entry name" value="Leucine-rich repeat receptor protein kinase EMS1"/>
    <property type="match status" value="1"/>
</dbReference>
<dbReference type="Proteomes" id="UP001168098">
    <property type="component" value="Unassembled WGS sequence"/>
</dbReference>
<evidence type="ECO:0000313" key="11">
    <source>
        <dbReference type="EMBL" id="KAJ9693061.1"/>
    </source>
</evidence>
<dbReference type="GO" id="GO:0016020">
    <property type="term" value="C:membrane"/>
    <property type="evidence" value="ECO:0007669"/>
    <property type="project" value="UniProtKB-SubCell"/>
</dbReference>
<dbReference type="Pfam" id="PF00560">
    <property type="entry name" value="LRR_1"/>
    <property type="match status" value="3"/>
</dbReference>
<keyword evidence="9" id="KW-0325">Glycoprotein</keyword>
<dbReference type="SUPFAM" id="SSF52047">
    <property type="entry name" value="RNI-like"/>
    <property type="match status" value="1"/>
</dbReference>
<evidence type="ECO:0000256" key="10">
    <source>
        <dbReference type="SAM" id="Phobius"/>
    </source>
</evidence>
<keyword evidence="2" id="KW-0433">Leucine-rich repeat</keyword>
<accession>A0AA38ZPV7</accession>
<keyword evidence="12" id="KW-1185">Reference proteome</keyword>
<evidence type="ECO:0000256" key="6">
    <source>
        <dbReference type="ARBA" id="ARBA00022989"/>
    </source>
</evidence>
<dbReference type="AlphaFoldDB" id="A0AA38ZPV7"/>
<keyword evidence="8" id="KW-0675">Receptor</keyword>
<dbReference type="PANTHER" id="PTHR48063:SF29">
    <property type="entry name" value="LRR RECEPTOR-LIKE KINASE FAMILY PROTEIN"/>
    <property type="match status" value="1"/>
</dbReference>
<dbReference type="Pfam" id="PF13855">
    <property type="entry name" value="LRR_8"/>
    <property type="match status" value="1"/>
</dbReference>
<dbReference type="InterPro" id="IPR032675">
    <property type="entry name" value="LRR_dom_sf"/>
</dbReference>
<dbReference type="InterPro" id="IPR001611">
    <property type="entry name" value="Leu-rich_rpt"/>
</dbReference>
<evidence type="ECO:0000256" key="9">
    <source>
        <dbReference type="ARBA" id="ARBA00023180"/>
    </source>
</evidence>
<keyword evidence="3 10" id="KW-0812">Transmembrane</keyword>
<gene>
    <name evidence="11" type="ORF">PVL29_011973</name>
</gene>
<evidence type="ECO:0000256" key="1">
    <source>
        <dbReference type="ARBA" id="ARBA00004479"/>
    </source>
</evidence>
<dbReference type="EMBL" id="JARBHA010000009">
    <property type="protein sequence ID" value="KAJ9693061.1"/>
    <property type="molecule type" value="Genomic_DNA"/>
</dbReference>
<sequence length="296" mass="33474">MSSLKQLRLRGNMLNENIPEQLCGLSDLRILDLALNNLSGSIPPCLGHLSALNSVTILDSSLDDPYDDPYREGMELVVKGQDMEFERILPIVKLIDLSSNNIWGEIPYEITNLSNLGALNLSRNQLTRKIPEDIKAMQELETLDLSCNSLSGTNPPNMSSINSLNYLDLSHNLLSGPIPIANQFQTFNDPSMVYSNLGLCELPLSTKCSTPNEDHKDEQDEEDKEDGWEMSWFFMSMGLGFPMGFWAVYGSLALNKSWRQAYFQFIDETRDRLYVFIVVNVARLRRKMERNGGAHD</sequence>
<feature type="transmembrane region" description="Helical" evidence="10">
    <location>
        <begin position="232"/>
        <end position="249"/>
    </location>
</feature>
<evidence type="ECO:0000256" key="4">
    <source>
        <dbReference type="ARBA" id="ARBA00022729"/>
    </source>
</evidence>
<evidence type="ECO:0000313" key="12">
    <source>
        <dbReference type="Proteomes" id="UP001168098"/>
    </source>
</evidence>
<keyword evidence="7 10" id="KW-0472">Membrane</keyword>
<dbReference type="Gene3D" id="3.80.10.10">
    <property type="entry name" value="Ribonuclease Inhibitor"/>
    <property type="match status" value="1"/>
</dbReference>
<proteinExistence type="predicted"/>
<protein>
    <submittedName>
        <fullName evidence="11">Uncharacterized protein</fullName>
    </submittedName>
</protein>
<evidence type="ECO:0000256" key="7">
    <source>
        <dbReference type="ARBA" id="ARBA00023136"/>
    </source>
</evidence>